<keyword evidence="2" id="KW-1185">Reference proteome</keyword>
<protein>
    <recommendedName>
        <fullName evidence="3">S1 motif domain-containing protein</fullName>
    </recommendedName>
</protein>
<sequence length="554" mass="63752">MKGLKAQILILMILTVMIFLPVGYTKEASAYQSVEGYIEDLNASELRIEIEDYEGNIKRWQVTTDTVLLIDDTPAELKDFKIGMEIYAEYNRNSLTYMESWSTENPGYIPPNGKVRSGIVKKIDRNQLILRLTTGKEETYFTSPATIAIKNGLNVPLSTLYEGDMVRLYFDEKDSTIISRMNIQGDSVKIKGLYKGRLDVANLLDNTLVLKDAQIFQNGNWQEMKNILRIDYSKDFPVYCGGLPLSYNNMKYFQGKTAYLAVKDFFSADMAEKMVIKSQYETTFSDKIEEINWYASAFELKNKRNIEFDEGTIFIKNQRLVDGYSMVPGCDAFVVADGRGSKALASVVYIYNQDINNSNIGQYYLYAGKLDKVVENQVTIEDFFILNRNDWESFDDEKELYYDNDTYIFDMEEVKQITPEEFFAMDYAVDEDSSSSRRQGLKSWYAYAYTDGDRIVAIALKKDMDSLLRQRVTIGTVENVEEDALVGIKVTLRDAKDWSSRNEKWMAKSLPVSMRVEKALLIKDDRTISWDELKPGDNIYAVRDDFEGKFLLVK</sequence>
<dbReference type="Proteomes" id="UP000010802">
    <property type="component" value="Chromosome"/>
</dbReference>
<reference evidence="2" key="1">
    <citation type="journal article" date="2013" name="Genome Announc.">
        <title>First genome sequence of a syntrophic acetate-oxidizing bacterium, Tepidanaerobacter acetatoxydans strain Re1.</title>
        <authorList>
            <person name="Manzoor S."/>
            <person name="Bongcam-Rudloff E."/>
            <person name="Schnurer A."/>
            <person name="Muller B."/>
        </authorList>
    </citation>
    <scope>NUCLEOTIDE SEQUENCE [LARGE SCALE GENOMIC DNA]</scope>
    <source>
        <strain evidence="2">Re1</strain>
    </source>
</reference>
<name>F4LTZ2_TEPAE</name>
<dbReference type="EMBL" id="HF563609">
    <property type="protein sequence ID" value="CDI41050.1"/>
    <property type="molecule type" value="Genomic_DNA"/>
</dbReference>
<evidence type="ECO:0000313" key="2">
    <source>
        <dbReference type="Proteomes" id="UP000010802"/>
    </source>
</evidence>
<accession>F4LTZ2</accession>
<gene>
    <name evidence="1" type="ordered locus">TEPIRE1_2681</name>
</gene>
<proteinExistence type="predicted"/>
<evidence type="ECO:0000313" key="1">
    <source>
        <dbReference type="EMBL" id="CDI41050.1"/>
    </source>
</evidence>
<dbReference type="eggNOG" id="ENOG502Z8SE">
    <property type="taxonomic scope" value="Bacteria"/>
</dbReference>
<dbReference type="HOGENOM" id="CLU_498514_0_0_9"/>
<dbReference type="AlphaFoldDB" id="F4LTZ2"/>
<dbReference type="RefSeq" id="WP_013779508.1">
    <property type="nucleotide sequence ID" value="NC_015519.1"/>
</dbReference>
<dbReference type="STRING" id="1209989.TepRe1_2489"/>
<dbReference type="KEGG" id="tep:TepRe1_2489"/>
<dbReference type="KEGG" id="tae:TepiRe1_2681"/>
<evidence type="ECO:0008006" key="3">
    <source>
        <dbReference type="Google" id="ProtNLM"/>
    </source>
</evidence>
<organism evidence="1 2">
    <name type="scientific">Tepidanaerobacter acetatoxydans (strain DSM 21804 / JCM 16047 / Re1)</name>
    <dbReference type="NCBI Taxonomy" id="1209989"/>
    <lineage>
        <taxon>Bacteria</taxon>
        <taxon>Bacillati</taxon>
        <taxon>Bacillota</taxon>
        <taxon>Clostridia</taxon>
        <taxon>Thermosediminibacterales</taxon>
        <taxon>Tepidanaerobacteraceae</taxon>
        <taxon>Tepidanaerobacter</taxon>
    </lineage>
</organism>
<dbReference type="OrthoDB" id="1703838at2"/>